<reference evidence="3 4" key="1">
    <citation type="journal article" date="2007" name="Virology">
        <title>Sequence and annotation of the 369-kb NY-2A and the 345-kb AR158 viruses that infect Chlorella NC64A.</title>
        <authorList>
            <person name="Fitzgerald L.A."/>
            <person name="Graves M.V."/>
            <person name="Li X."/>
            <person name="Feldblyum T."/>
            <person name="Nierman W.C."/>
            <person name="Van Etten J.L."/>
        </authorList>
    </citation>
    <scope>NUCLEOTIDE SEQUENCE [LARGE SCALE GENOMIC DNA]</scope>
    <source>
        <strain evidence="3 4">NY-2A</strain>
    </source>
</reference>
<accession>A7IWN2</accession>
<protein>
    <submittedName>
        <fullName evidence="3">Uncharacterized protein B357L</fullName>
    </submittedName>
</protein>
<keyword evidence="1" id="KW-0472">Membrane</keyword>
<organismHost>
    <name type="scientific">Chlorella</name>
    <dbReference type="NCBI Taxonomy" id="3071"/>
</organismHost>
<keyword evidence="1" id="KW-1133">Transmembrane helix</keyword>
<dbReference type="GeneID" id="5659052"/>
<keyword evidence="4" id="KW-1185">Reference proteome</keyword>
<feature type="transmembrane region" description="Helical" evidence="1">
    <location>
        <begin position="40"/>
        <end position="59"/>
    </location>
</feature>
<evidence type="ECO:0000256" key="1">
    <source>
        <dbReference type="SAM" id="Phobius"/>
    </source>
</evidence>
<dbReference type="OrthoDB" id="27907at10239"/>
<evidence type="ECO:0000313" key="3">
    <source>
        <dbReference type="EMBL" id="ABT14756.1"/>
    </source>
</evidence>
<dbReference type="InterPro" id="IPR012347">
    <property type="entry name" value="Ferritin-like"/>
</dbReference>
<dbReference type="Gene3D" id="1.20.1260.10">
    <property type="match status" value="1"/>
</dbReference>
<gene>
    <name evidence="3" type="primary">B357L</name>
    <name evidence="3" type="ORF">NY2A_B357L</name>
</gene>
<evidence type="ECO:0000259" key="2">
    <source>
        <dbReference type="Pfam" id="PF03713"/>
    </source>
</evidence>
<evidence type="ECO:0000313" key="4">
    <source>
        <dbReference type="Proteomes" id="UP000202419"/>
    </source>
</evidence>
<organism evidence="3 4">
    <name type="scientific">Paramecium bursaria Chlorella virus NY2A</name>
    <name type="common">PBCV-NY2A</name>
    <dbReference type="NCBI Taxonomy" id="46021"/>
    <lineage>
        <taxon>Viruses</taxon>
        <taxon>Varidnaviria</taxon>
        <taxon>Bamfordvirae</taxon>
        <taxon>Nucleocytoviricota</taxon>
        <taxon>Megaviricetes</taxon>
        <taxon>Algavirales</taxon>
        <taxon>Phycodnaviridae</taxon>
        <taxon>Chlorovirus</taxon>
        <taxon>Chlorovirus americanus</taxon>
    </lineage>
</organism>
<keyword evidence="1" id="KW-0812">Transmembrane</keyword>
<feature type="transmembrane region" description="Helical" evidence="1">
    <location>
        <begin position="65"/>
        <end position="84"/>
    </location>
</feature>
<sequence>MASHIHETLVMLGISILAGLLSTMNIWVNNIKDVRFGLNDLYMTLLMTGWMFLFTGMYFKQLGTSVFGTILAITMIVMIRKQMFVNDDQFRLGMIPHHSMGVLMAKKYLEKNTGNVALRVLALKIIASQQQEIQILKKL</sequence>
<dbReference type="Proteomes" id="UP000202419">
    <property type="component" value="Segment"/>
</dbReference>
<dbReference type="Pfam" id="PF03713">
    <property type="entry name" value="DUF305"/>
    <property type="match status" value="1"/>
</dbReference>
<dbReference type="KEGG" id="vg:5659052"/>
<dbReference type="RefSeq" id="YP_001497553.1">
    <property type="nucleotide sequence ID" value="NC_009898.1"/>
</dbReference>
<name>A7IWN2_PBCVN</name>
<feature type="domain" description="DUF305" evidence="2">
    <location>
        <begin position="87"/>
        <end position="138"/>
    </location>
</feature>
<feature type="transmembrane region" description="Helical" evidence="1">
    <location>
        <begin position="6"/>
        <end position="28"/>
    </location>
</feature>
<proteinExistence type="predicted"/>
<dbReference type="EMBL" id="DQ491002">
    <property type="protein sequence ID" value="ABT14756.1"/>
    <property type="molecule type" value="Genomic_DNA"/>
</dbReference>
<dbReference type="InterPro" id="IPR005183">
    <property type="entry name" value="DUF305_CopM-like"/>
</dbReference>